<dbReference type="Pfam" id="PF00291">
    <property type="entry name" value="PALP"/>
    <property type="match status" value="1"/>
</dbReference>
<feature type="domain" description="Tryptophan synthase beta chain-like PALP" evidence="4">
    <location>
        <begin position="84"/>
        <end position="383"/>
    </location>
</feature>
<keyword evidence="6" id="KW-1185">Reference proteome</keyword>
<evidence type="ECO:0000313" key="6">
    <source>
        <dbReference type="Proteomes" id="UP000199623"/>
    </source>
</evidence>
<sequence length="415" mass="42980">MGASTRGKTFQWRCGTCGRTFHLDAVDYTCTTCGDAGVLDLEIDHDRLLREDHTARPVAGDHSLWRYRALLPVTPSATCHSRTSGWTPLVRAEGLSVLAGVGEVFVKDDGRNPSASLKDRASAVVVARALDTGRQVVCAASSGNAAAALAAAVAGTPLSAVVFVPAGVPRGKLAQLWAYGARVVLAGGGYGQAVEASRLASTQRGWYCRNTAYNPFTAVGKMTVALEIAEQLGGLAPDVVLVPTGDGNILAAVHRGFADATAMGWLDRVPRLVAVQARGADALHRAWVAGLAAPVTGPENSRADSINVALPQDGARALRAVRATGGGIVTVPDDELARGARTLATHSGVFAEPAAATVVPGLLIAREEGLVTASDRVVLLSTGHGLKDSGLVAEEMGDHDELDRLTPLDVQVSAL</sequence>
<dbReference type="GO" id="GO:0004794">
    <property type="term" value="F:threonine deaminase activity"/>
    <property type="evidence" value="ECO:0007669"/>
    <property type="project" value="TreeGrafter"/>
</dbReference>
<dbReference type="GO" id="GO:0006565">
    <property type="term" value="P:L-serine catabolic process"/>
    <property type="evidence" value="ECO:0007669"/>
    <property type="project" value="TreeGrafter"/>
</dbReference>
<keyword evidence="2" id="KW-0663">Pyridoxal phosphate</keyword>
<comment type="cofactor">
    <cofactor evidence="1">
        <name>pyridoxal 5'-phosphate</name>
        <dbReference type="ChEBI" id="CHEBI:597326"/>
    </cofactor>
</comment>
<dbReference type="InterPro" id="IPR036052">
    <property type="entry name" value="TrpB-like_PALP_sf"/>
</dbReference>
<dbReference type="GO" id="GO:0006567">
    <property type="term" value="P:L-threonine catabolic process"/>
    <property type="evidence" value="ECO:0007669"/>
    <property type="project" value="TreeGrafter"/>
</dbReference>
<dbReference type="STRING" id="200378.SAMN05216553_12432"/>
<dbReference type="GO" id="GO:0003941">
    <property type="term" value="F:L-serine ammonia-lyase activity"/>
    <property type="evidence" value="ECO:0007669"/>
    <property type="project" value="TreeGrafter"/>
</dbReference>
<dbReference type="PANTHER" id="PTHR48078:SF6">
    <property type="entry name" value="L-THREONINE DEHYDRATASE CATABOLIC TDCB"/>
    <property type="match status" value="1"/>
</dbReference>
<dbReference type="SUPFAM" id="SSF53686">
    <property type="entry name" value="Tryptophan synthase beta subunit-like PLP-dependent enzymes"/>
    <property type="match status" value="1"/>
</dbReference>
<protein>
    <submittedName>
        <fullName evidence="5">Threonine synthase</fullName>
    </submittedName>
</protein>
<accession>A0A1G8CUG4</accession>
<evidence type="ECO:0000256" key="3">
    <source>
        <dbReference type="ARBA" id="ARBA00023239"/>
    </source>
</evidence>
<dbReference type="InterPro" id="IPR001926">
    <property type="entry name" value="TrpB-like_PALP"/>
</dbReference>
<proteinExistence type="predicted"/>
<reference evidence="6" key="1">
    <citation type="submission" date="2016-10" db="EMBL/GenBank/DDBJ databases">
        <authorList>
            <person name="Varghese N."/>
            <person name="Submissions S."/>
        </authorList>
    </citation>
    <scope>NUCLEOTIDE SEQUENCE [LARGE SCALE GENOMIC DNA]</scope>
    <source>
        <strain evidence="6">CGMCC 4.3506</strain>
    </source>
</reference>
<dbReference type="EMBL" id="FNCC01000024">
    <property type="protein sequence ID" value="SDH48610.1"/>
    <property type="molecule type" value="Genomic_DNA"/>
</dbReference>
<dbReference type="GO" id="GO:0009097">
    <property type="term" value="P:isoleucine biosynthetic process"/>
    <property type="evidence" value="ECO:0007669"/>
    <property type="project" value="TreeGrafter"/>
</dbReference>
<name>A0A1G8CUG4_9PSEU</name>
<dbReference type="InterPro" id="IPR050147">
    <property type="entry name" value="Ser/Thr_Dehydratase"/>
</dbReference>
<keyword evidence="3" id="KW-0456">Lyase</keyword>
<dbReference type="AlphaFoldDB" id="A0A1G8CUG4"/>
<organism evidence="5 6">
    <name type="scientific">Lentzea fradiae</name>
    <dbReference type="NCBI Taxonomy" id="200378"/>
    <lineage>
        <taxon>Bacteria</taxon>
        <taxon>Bacillati</taxon>
        <taxon>Actinomycetota</taxon>
        <taxon>Actinomycetes</taxon>
        <taxon>Pseudonocardiales</taxon>
        <taxon>Pseudonocardiaceae</taxon>
        <taxon>Lentzea</taxon>
    </lineage>
</organism>
<evidence type="ECO:0000256" key="2">
    <source>
        <dbReference type="ARBA" id="ARBA00022898"/>
    </source>
</evidence>
<dbReference type="PANTHER" id="PTHR48078">
    <property type="entry name" value="THREONINE DEHYDRATASE, MITOCHONDRIAL-RELATED"/>
    <property type="match status" value="1"/>
</dbReference>
<evidence type="ECO:0000313" key="5">
    <source>
        <dbReference type="EMBL" id="SDH48610.1"/>
    </source>
</evidence>
<dbReference type="Gene3D" id="3.40.50.1100">
    <property type="match status" value="2"/>
</dbReference>
<dbReference type="Proteomes" id="UP000199623">
    <property type="component" value="Unassembled WGS sequence"/>
</dbReference>
<evidence type="ECO:0000259" key="4">
    <source>
        <dbReference type="Pfam" id="PF00291"/>
    </source>
</evidence>
<evidence type="ECO:0000256" key="1">
    <source>
        <dbReference type="ARBA" id="ARBA00001933"/>
    </source>
</evidence>
<gene>
    <name evidence="5" type="ORF">SAMN05216553_12432</name>
</gene>